<name>A0AAU6NYA8_9FLAO</name>
<proteinExistence type="predicted"/>
<dbReference type="EMBL" id="CP136925">
    <property type="protein sequence ID" value="WXA12683.1"/>
    <property type="molecule type" value="Genomic_DNA"/>
</dbReference>
<keyword evidence="3" id="KW-1185">Reference proteome</keyword>
<protein>
    <submittedName>
        <fullName evidence="1">Uncharacterized protein</fullName>
    </submittedName>
</protein>
<dbReference type="RefSeq" id="WP_338731760.1">
    <property type="nucleotide sequence ID" value="NZ_CP136924.1"/>
</dbReference>
<evidence type="ECO:0000313" key="2">
    <source>
        <dbReference type="EMBL" id="WXA12683.1"/>
    </source>
</evidence>
<dbReference type="AlphaFoldDB" id="A0AAU6NYA8"/>
<dbReference type="Proteomes" id="UP001368318">
    <property type="component" value="Chromosome"/>
</dbReference>
<evidence type="ECO:0000313" key="3">
    <source>
        <dbReference type="Proteomes" id="UP001368318"/>
    </source>
</evidence>
<accession>A0AAU6NYA8</accession>
<dbReference type="KEGG" id="mcaa:R3L15_11195"/>
<organism evidence="1 3">
    <name type="scientific">Mangrovimonas cancribranchiae</name>
    <dbReference type="NCBI Taxonomy" id="3080055"/>
    <lineage>
        <taxon>Bacteria</taxon>
        <taxon>Pseudomonadati</taxon>
        <taxon>Bacteroidota</taxon>
        <taxon>Flavobacteriia</taxon>
        <taxon>Flavobacteriales</taxon>
        <taxon>Flavobacteriaceae</taxon>
        <taxon>Mangrovimonas</taxon>
    </lineage>
</organism>
<evidence type="ECO:0000313" key="1">
    <source>
        <dbReference type="EMBL" id="WXA02156.1"/>
    </source>
</evidence>
<reference evidence="1 3" key="1">
    <citation type="submission" date="2023-10" db="EMBL/GenBank/DDBJ databases">
        <title>Culture-based analysis of two novel bacteria associated with mangrove crab gills.</title>
        <authorList>
            <person name="Yang X."/>
            <person name="Garuglieri E."/>
            <person name="Van Goethem M.W."/>
            <person name="Fusi M."/>
            <person name="Marasco R."/>
            <person name="Daffonchio D.G."/>
        </authorList>
    </citation>
    <scope>NUCLEOTIDE SEQUENCE [LARGE SCALE GENOMIC DNA]</scope>
    <source>
        <strain evidence="2">UG2-1</strain>
        <strain evidence="1">UG2-2</strain>
        <strain evidence="3">UG2_2</strain>
    </source>
</reference>
<dbReference type="EMBL" id="CP136924">
    <property type="protein sequence ID" value="WXA02156.1"/>
    <property type="molecule type" value="Genomic_DNA"/>
</dbReference>
<sequence length="196" mass="21352">MRTLITKARALSYLEIPKVKHDLPQDTQRRIASKSLALKKTTAVIRKQINIGQGTIPLITSNTQEETGVSTFEGDRLPDRKNIVFNAVALGYGTHATDSDKAAVINYDASLIPSLRNAELEIKSDGKVVATVQCSEFSNDLAAASGRDLYFDLGGEYMIREGKKFEINLKFPEGATGGGTVDYVEVRLDAIATSEN</sequence>
<gene>
    <name evidence="2" type="ORF">R3L15_11195</name>
    <name evidence="1" type="ORF">R3L16_10395</name>
</gene>